<reference evidence="2" key="1">
    <citation type="journal article" date="2013" name="Science">
        <title>The Amborella genome and the evolution of flowering plants.</title>
        <authorList>
            <consortium name="Amborella Genome Project"/>
        </authorList>
    </citation>
    <scope>NUCLEOTIDE SEQUENCE [LARGE SCALE GENOMIC DNA]</scope>
</reference>
<sequence length="62" mass="7189">MGCSFWVSLCGFQRERERLQRAVRGGLEEDPEIPMERSGATEVEWQEGCDGVRWRRDEIMAG</sequence>
<dbReference type="Proteomes" id="UP000017836">
    <property type="component" value="Unassembled WGS sequence"/>
</dbReference>
<organism evidence="1 2">
    <name type="scientific">Amborella trichopoda</name>
    <dbReference type="NCBI Taxonomy" id="13333"/>
    <lineage>
        <taxon>Eukaryota</taxon>
        <taxon>Viridiplantae</taxon>
        <taxon>Streptophyta</taxon>
        <taxon>Embryophyta</taxon>
        <taxon>Tracheophyta</taxon>
        <taxon>Spermatophyta</taxon>
        <taxon>Magnoliopsida</taxon>
        <taxon>Amborellales</taxon>
        <taxon>Amborellaceae</taxon>
        <taxon>Amborella</taxon>
    </lineage>
</organism>
<proteinExistence type="predicted"/>
<evidence type="ECO:0000313" key="2">
    <source>
        <dbReference type="Proteomes" id="UP000017836"/>
    </source>
</evidence>
<protein>
    <submittedName>
        <fullName evidence="1">Uncharacterized protein</fullName>
    </submittedName>
</protein>
<dbReference type="Gramene" id="ERN19790">
    <property type="protein sequence ID" value="ERN19790"/>
    <property type="gene ID" value="AMTR_s00064p00128570"/>
</dbReference>
<gene>
    <name evidence="1" type="ORF">AMTR_s00064p00128570</name>
</gene>
<dbReference type="EMBL" id="KI392064">
    <property type="protein sequence ID" value="ERN19790.1"/>
    <property type="molecule type" value="Genomic_DNA"/>
</dbReference>
<accession>U5DC36</accession>
<dbReference type="HOGENOM" id="CLU_2907094_0_0_1"/>
<keyword evidence="2" id="KW-1185">Reference proteome</keyword>
<dbReference type="AlphaFoldDB" id="U5DC36"/>
<evidence type="ECO:0000313" key="1">
    <source>
        <dbReference type="EMBL" id="ERN19790.1"/>
    </source>
</evidence>
<name>U5DC36_AMBTC</name>